<feature type="coiled-coil region" evidence="2">
    <location>
        <begin position="155"/>
        <end position="182"/>
    </location>
</feature>
<evidence type="ECO:0000256" key="4">
    <source>
        <dbReference type="SAM" id="Phobius"/>
    </source>
</evidence>
<dbReference type="GO" id="GO:0019898">
    <property type="term" value="C:extrinsic component of membrane"/>
    <property type="evidence" value="ECO:0007669"/>
    <property type="project" value="InterPro"/>
</dbReference>
<dbReference type="InterPro" id="IPR030190">
    <property type="entry name" value="MacA_alpha-hairpin_sf"/>
</dbReference>
<evidence type="ECO:0000313" key="9">
    <source>
        <dbReference type="Proteomes" id="UP000059542"/>
    </source>
</evidence>
<evidence type="ECO:0000256" key="1">
    <source>
        <dbReference type="ARBA" id="ARBA00023054"/>
    </source>
</evidence>
<evidence type="ECO:0000259" key="6">
    <source>
        <dbReference type="Pfam" id="PF25975"/>
    </source>
</evidence>
<evidence type="ECO:0000256" key="3">
    <source>
        <dbReference type="SAM" id="MobiDB-lite"/>
    </source>
</evidence>
<dbReference type="GO" id="GO:1990195">
    <property type="term" value="C:macrolide transmembrane transporter complex"/>
    <property type="evidence" value="ECO:0007669"/>
    <property type="project" value="InterPro"/>
</dbReference>
<feature type="region of interest" description="Disordered" evidence="3">
    <location>
        <begin position="354"/>
        <end position="384"/>
    </location>
</feature>
<dbReference type="InterPro" id="IPR058649">
    <property type="entry name" value="CzcB_C"/>
</dbReference>
<keyword evidence="4" id="KW-1133">Transmembrane helix</keyword>
<dbReference type="STRING" id="1411621.AUC43_14385"/>
<keyword evidence="1 2" id="KW-0175">Coiled coil</keyword>
<feature type="transmembrane region" description="Helical" evidence="4">
    <location>
        <begin position="6"/>
        <end position="24"/>
    </location>
</feature>
<dbReference type="PANTHER" id="PTHR30469">
    <property type="entry name" value="MULTIDRUG RESISTANCE PROTEIN MDTA"/>
    <property type="match status" value="1"/>
</dbReference>
<evidence type="ECO:0000259" key="7">
    <source>
        <dbReference type="Pfam" id="PF26002"/>
    </source>
</evidence>
<dbReference type="GO" id="GO:0030313">
    <property type="term" value="C:cell envelope"/>
    <property type="evidence" value="ECO:0007669"/>
    <property type="project" value="UniProtKB-SubCell"/>
</dbReference>
<gene>
    <name evidence="8" type="ORF">AUC43_14385</name>
</gene>
<accession>A0A0U4CS08</accession>
<dbReference type="PANTHER" id="PTHR30469:SF33">
    <property type="entry name" value="SLR1207 PROTEIN"/>
    <property type="match status" value="1"/>
</dbReference>
<dbReference type="GO" id="GO:1990961">
    <property type="term" value="P:xenobiotic detoxification by transmembrane export across the plasma membrane"/>
    <property type="evidence" value="ECO:0007669"/>
    <property type="project" value="InterPro"/>
</dbReference>
<evidence type="ECO:0000259" key="5">
    <source>
        <dbReference type="Pfam" id="PF25917"/>
    </source>
</evidence>
<dbReference type="PRINTS" id="PR01490">
    <property type="entry name" value="RTXTOXIND"/>
</dbReference>
<feature type="compositionally biased region" description="Low complexity" evidence="3">
    <location>
        <begin position="369"/>
        <end position="384"/>
    </location>
</feature>
<proteinExistence type="predicted"/>
<dbReference type="GO" id="GO:1990281">
    <property type="term" value="C:efflux pump complex"/>
    <property type="evidence" value="ECO:0007669"/>
    <property type="project" value="TreeGrafter"/>
</dbReference>
<dbReference type="Pfam" id="PF26002">
    <property type="entry name" value="Beta-barrel_AprE"/>
    <property type="match status" value="1"/>
</dbReference>
<name>A0A0U4CS08_9BACT</name>
<dbReference type="Proteomes" id="UP000059542">
    <property type="component" value="Chromosome"/>
</dbReference>
<dbReference type="AlphaFoldDB" id="A0A0U4CS08"/>
<dbReference type="Gene3D" id="2.40.420.20">
    <property type="match status" value="1"/>
</dbReference>
<dbReference type="Gene3D" id="6.10.140.1990">
    <property type="match status" value="1"/>
</dbReference>
<feature type="domain" description="AprE-like beta-barrel" evidence="7">
    <location>
        <begin position="242"/>
        <end position="336"/>
    </location>
</feature>
<dbReference type="EMBL" id="CP013909">
    <property type="protein sequence ID" value="ALW86174.1"/>
    <property type="molecule type" value="Genomic_DNA"/>
</dbReference>
<organism evidence="8 9">
    <name type="scientific">Hymenobacter sedentarius</name>
    <dbReference type="NCBI Taxonomy" id="1411621"/>
    <lineage>
        <taxon>Bacteria</taxon>
        <taxon>Pseudomonadati</taxon>
        <taxon>Bacteroidota</taxon>
        <taxon>Cytophagia</taxon>
        <taxon>Cytophagales</taxon>
        <taxon>Hymenobacteraceae</taxon>
        <taxon>Hymenobacter</taxon>
    </lineage>
</organism>
<keyword evidence="9" id="KW-1185">Reference proteome</keyword>
<dbReference type="RefSeq" id="WP_068195023.1">
    <property type="nucleotide sequence ID" value="NZ_CP013909.1"/>
</dbReference>
<keyword evidence="4" id="KW-0812">Transmembrane</keyword>
<dbReference type="OrthoDB" id="9809068at2"/>
<keyword evidence="4" id="KW-0472">Membrane</keyword>
<feature type="domain" description="Multidrug resistance protein MdtA-like barrel-sandwich hybrid" evidence="5">
    <location>
        <begin position="63"/>
        <end position="224"/>
    </location>
</feature>
<dbReference type="InterPro" id="IPR058982">
    <property type="entry name" value="Beta-barrel_AprE"/>
</dbReference>
<dbReference type="Gene3D" id="2.40.50.100">
    <property type="match status" value="1"/>
</dbReference>
<evidence type="ECO:0000313" key="8">
    <source>
        <dbReference type="EMBL" id="ALW86174.1"/>
    </source>
</evidence>
<evidence type="ECO:0000256" key="2">
    <source>
        <dbReference type="SAM" id="Coils"/>
    </source>
</evidence>
<dbReference type="InterPro" id="IPR058625">
    <property type="entry name" value="MdtA-like_BSH"/>
</dbReference>
<dbReference type="Gene3D" id="2.40.30.170">
    <property type="match status" value="1"/>
</dbReference>
<dbReference type="KEGG" id="hyg:AUC43_14385"/>
<reference evidence="8 9" key="1">
    <citation type="submission" date="2015-12" db="EMBL/GenBank/DDBJ databases">
        <authorList>
            <person name="Shamseldin A."/>
            <person name="Moawad H."/>
            <person name="Abd El-Rahim W.M."/>
            <person name="Sadowsky M.J."/>
        </authorList>
    </citation>
    <scope>NUCLEOTIDE SEQUENCE [LARGE SCALE GENOMIC DNA]</scope>
    <source>
        <strain evidence="8 9">DG5B</strain>
    </source>
</reference>
<dbReference type="SUPFAM" id="SSF111369">
    <property type="entry name" value="HlyD-like secretion proteins"/>
    <property type="match status" value="1"/>
</dbReference>
<sequence>MKNNRLLYILATVVLVALVGYTVAKKRGWIGKPAGVEVLVAKAGPANIVEKVSASGKVQPETEVKISPDVSGEIIELYVQEGDSVRKGQLLLRIRPDNYQAQVAMQSAQVGTQRANVGQAQARLQQLLASAKQTELTYRRNASLYKQKVISQADYEASQAAYNASQEEINSARQQIRASQSTVSAASASLEEARKNLNKTTIYAPVSGTVSKLNVKKGERVVGTTQMAGTEIMRIANLNNMEVRVNVNENDVNNVSIGDSVDVDVDAYSNRNEKFKGLVTNIANTAKDALTSEAVTEFEVRIRLLPESYKHLLRTVGKKTIVPFRPGMTASVDIITDRKSGVLSVPLAAVTTRSDSAAAKGDDKGGPGMSPSRGRGTATAVTPGAAPKAEIQEVVFVVKDGKAVLTPVKTGISDFQNIEILSGVPAGAQVVSGPFRAVAKTLKDGAVVDIKDAKSLNKEALKDEPDANK</sequence>
<dbReference type="Pfam" id="PF25975">
    <property type="entry name" value="CzcB_C"/>
    <property type="match status" value="1"/>
</dbReference>
<dbReference type="GO" id="GO:0015562">
    <property type="term" value="F:efflux transmembrane transporter activity"/>
    <property type="evidence" value="ECO:0007669"/>
    <property type="project" value="TreeGrafter"/>
</dbReference>
<dbReference type="Pfam" id="PF25917">
    <property type="entry name" value="BSH_RND"/>
    <property type="match status" value="1"/>
</dbReference>
<protein>
    <submittedName>
        <fullName evidence="8">Secretion protein HlyD</fullName>
    </submittedName>
</protein>
<feature type="domain" description="CzcB-like C-terminal circularly permuted SH3-like" evidence="6">
    <location>
        <begin position="383"/>
        <end position="432"/>
    </location>
</feature>